<dbReference type="SUPFAM" id="SSF49503">
    <property type="entry name" value="Cupredoxins"/>
    <property type="match status" value="3"/>
</dbReference>
<name>A0A4R1N629_9RHOB</name>
<dbReference type="Proteomes" id="UP000295673">
    <property type="component" value="Unassembled WGS sequence"/>
</dbReference>
<dbReference type="InterPro" id="IPR008972">
    <property type="entry name" value="Cupredoxin"/>
</dbReference>
<feature type="domain" description="Plastocyanin-like" evidence="4">
    <location>
        <begin position="46"/>
        <end position="151"/>
    </location>
</feature>
<sequence>MFSINRRDMILGSFALAGLPRMALADADGFIDIGAFETQVQLVEGNYPKTTVWGFNDSVPGPMLGGKQGERMRVRLINGLSEDTAVHWHGMRVQNAMDGVPGMTMDPVPPQGSFEYDIALKDAGTYWYHSHNRSLEQVSKGLYGVVVVEETAPPDVDHDLVVVLDDWRLSPEAQITDDFGNMHDLSHGGRLGNYIHAVVEPMPARLQANQRLRLRFVNTATDRIMPMVLRGVEGWVVARDGMPLAVPETIGPLTLGPAERVDVIVDVTAGAGGEVLLAFREGDQGYVLTQFPVLAGTRAPRDAVVALPPNPISQIASIEGARTVPVMMGGGAMGGLRSATFEGEEMEMRALVERGQVWALNGVAGLPAEPLFQAARGETIVLKMRNDTAFPHAMHVHGMHFQEVLPDGRFGPHKDTVLLMRGEERAFAFIADNPGKWLVHCHMLSHQTAGMKTWFTVS</sequence>
<dbReference type="PROSITE" id="PS00079">
    <property type="entry name" value="MULTICOPPER_OXIDASE1"/>
    <property type="match status" value="1"/>
</dbReference>
<evidence type="ECO:0000313" key="6">
    <source>
        <dbReference type="Proteomes" id="UP000295673"/>
    </source>
</evidence>
<dbReference type="OrthoDB" id="9757546at2"/>
<evidence type="ECO:0000313" key="5">
    <source>
        <dbReference type="EMBL" id="TCL01542.1"/>
    </source>
</evidence>
<organism evidence="5 6">
    <name type="scientific">Shimia isoporae</name>
    <dbReference type="NCBI Taxonomy" id="647720"/>
    <lineage>
        <taxon>Bacteria</taxon>
        <taxon>Pseudomonadati</taxon>
        <taxon>Pseudomonadota</taxon>
        <taxon>Alphaproteobacteria</taxon>
        <taxon>Rhodobacterales</taxon>
        <taxon>Roseobacteraceae</taxon>
    </lineage>
</organism>
<evidence type="ECO:0000259" key="4">
    <source>
        <dbReference type="Pfam" id="PF07732"/>
    </source>
</evidence>
<dbReference type="RefSeq" id="WP_132860936.1">
    <property type="nucleotide sequence ID" value="NZ_SMGR01000002.1"/>
</dbReference>
<keyword evidence="2" id="KW-0560">Oxidoreductase</keyword>
<dbReference type="GO" id="GO:0016491">
    <property type="term" value="F:oxidoreductase activity"/>
    <property type="evidence" value="ECO:0007669"/>
    <property type="project" value="UniProtKB-KW"/>
</dbReference>
<accession>A0A4R1N629</accession>
<dbReference type="PANTHER" id="PTHR11709:SF2">
    <property type="entry name" value="MULTICOPPER OXIDASE LPR1"/>
    <property type="match status" value="1"/>
</dbReference>
<keyword evidence="1" id="KW-0479">Metal-binding</keyword>
<protein>
    <submittedName>
        <fullName evidence="5">FtsP/CotA-like multicopper oxidase with cupredoxin domain</fullName>
    </submittedName>
</protein>
<reference evidence="5 6" key="1">
    <citation type="submission" date="2019-03" db="EMBL/GenBank/DDBJ databases">
        <title>Genomic Encyclopedia of Archaeal and Bacterial Type Strains, Phase II (KMG-II): from individual species to whole genera.</title>
        <authorList>
            <person name="Goeker M."/>
        </authorList>
    </citation>
    <scope>NUCLEOTIDE SEQUENCE [LARGE SCALE GENOMIC DNA]</scope>
    <source>
        <strain evidence="5 6">DSM 26433</strain>
    </source>
</reference>
<dbReference type="EMBL" id="SMGR01000002">
    <property type="protein sequence ID" value="TCL01542.1"/>
    <property type="molecule type" value="Genomic_DNA"/>
</dbReference>
<evidence type="ECO:0000256" key="2">
    <source>
        <dbReference type="ARBA" id="ARBA00023002"/>
    </source>
</evidence>
<dbReference type="GO" id="GO:0005507">
    <property type="term" value="F:copper ion binding"/>
    <property type="evidence" value="ECO:0007669"/>
    <property type="project" value="InterPro"/>
</dbReference>
<dbReference type="Gene3D" id="2.60.40.420">
    <property type="entry name" value="Cupredoxins - blue copper proteins"/>
    <property type="match status" value="3"/>
</dbReference>
<dbReference type="PROSITE" id="PS00080">
    <property type="entry name" value="MULTICOPPER_OXIDASE2"/>
    <property type="match status" value="1"/>
</dbReference>
<dbReference type="Pfam" id="PF07732">
    <property type="entry name" value="Cu-oxidase_3"/>
    <property type="match status" value="1"/>
</dbReference>
<dbReference type="InterPro" id="IPR045087">
    <property type="entry name" value="Cu-oxidase_fam"/>
</dbReference>
<evidence type="ECO:0000259" key="3">
    <source>
        <dbReference type="Pfam" id="PF07731"/>
    </source>
</evidence>
<gene>
    <name evidence="5" type="ORF">BXY66_2857</name>
</gene>
<dbReference type="InterPro" id="IPR011706">
    <property type="entry name" value="Cu-oxidase_C"/>
</dbReference>
<keyword evidence="6" id="KW-1185">Reference proteome</keyword>
<dbReference type="InterPro" id="IPR033138">
    <property type="entry name" value="Cu_oxidase_CS"/>
</dbReference>
<dbReference type="CDD" id="cd13861">
    <property type="entry name" value="CuRO_1_CumA_like"/>
    <property type="match status" value="1"/>
</dbReference>
<dbReference type="AlphaFoldDB" id="A0A4R1N629"/>
<feature type="domain" description="Plastocyanin-like" evidence="3">
    <location>
        <begin position="351"/>
        <end position="457"/>
    </location>
</feature>
<evidence type="ECO:0000256" key="1">
    <source>
        <dbReference type="ARBA" id="ARBA00022723"/>
    </source>
</evidence>
<dbReference type="PANTHER" id="PTHR11709">
    <property type="entry name" value="MULTI-COPPER OXIDASE"/>
    <property type="match status" value="1"/>
</dbReference>
<dbReference type="InterPro" id="IPR002355">
    <property type="entry name" value="Cu_oxidase_Cu_BS"/>
</dbReference>
<comment type="caution">
    <text evidence="5">The sequence shown here is derived from an EMBL/GenBank/DDBJ whole genome shotgun (WGS) entry which is preliminary data.</text>
</comment>
<dbReference type="Pfam" id="PF07731">
    <property type="entry name" value="Cu-oxidase_2"/>
    <property type="match status" value="1"/>
</dbReference>
<proteinExistence type="predicted"/>
<dbReference type="InterPro" id="IPR011707">
    <property type="entry name" value="Cu-oxidase-like_N"/>
</dbReference>